<dbReference type="STRING" id="1802067.A2966_01270"/>
<name>A0A1F7J806_9BACT</name>
<comment type="caution">
    <text evidence="2">The sequence shown here is derived from an EMBL/GenBank/DDBJ whole genome shotgun (WGS) entry which is preliminary data.</text>
</comment>
<feature type="transmembrane region" description="Helical" evidence="1">
    <location>
        <begin position="29"/>
        <end position="46"/>
    </location>
</feature>
<reference evidence="2 3" key="1">
    <citation type="journal article" date="2016" name="Nat. Commun.">
        <title>Thousands of microbial genomes shed light on interconnected biogeochemical processes in an aquifer system.</title>
        <authorList>
            <person name="Anantharaman K."/>
            <person name="Brown C.T."/>
            <person name="Hug L.A."/>
            <person name="Sharon I."/>
            <person name="Castelle C.J."/>
            <person name="Probst A.J."/>
            <person name="Thomas B.C."/>
            <person name="Singh A."/>
            <person name="Wilkins M.J."/>
            <person name="Karaoz U."/>
            <person name="Brodie E.L."/>
            <person name="Williams K.H."/>
            <person name="Hubbard S.S."/>
            <person name="Banfield J.F."/>
        </authorList>
    </citation>
    <scope>NUCLEOTIDE SEQUENCE [LARGE SCALE GENOMIC DNA]</scope>
</reference>
<evidence type="ECO:0000313" key="3">
    <source>
        <dbReference type="Proteomes" id="UP000176480"/>
    </source>
</evidence>
<proteinExistence type="predicted"/>
<organism evidence="2 3">
    <name type="scientific">Candidatus Roizmanbacteria bacterium RIFCSPLOWO2_01_FULL_41_22</name>
    <dbReference type="NCBI Taxonomy" id="1802067"/>
    <lineage>
        <taxon>Bacteria</taxon>
        <taxon>Candidatus Roizmaniibacteriota</taxon>
    </lineage>
</organism>
<keyword evidence="1" id="KW-0472">Membrane</keyword>
<evidence type="ECO:0000256" key="1">
    <source>
        <dbReference type="SAM" id="Phobius"/>
    </source>
</evidence>
<dbReference type="EMBL" id="MGAR01000020">
    <property type="protein sequence ID" value="OGK51734.1"/>
    <property type="molecule type" value="Genomic_DNA"/>
</dbReference>
<protein>
    <submittedName>
        <fullName evidence="2">Uncharacterized protein</fullName>
    </submittedName>
</protein>
<keyword evidence="1" id="KW-1133">Transmembrane helix</keyword>
<accession>A0A1F7J806</accession>
<evidence type="ECO:0000313" key="2">
    <source>
        <dbReference type="EMBL" id="OGK51734.1"/>
    </source>
</evidence>
<feature type="transmembrane region" description="Helical" evidence="1">
    <location>
        <begin position="58"/>
        <end position="77"/>
    </location>
</feature>
<keyword evidence="1" id="KW-0812">Transmembrane</keyword>
<dbReference type="AlphaFoldDB" id="A0A1F7J806"/>
<sequence>MERRIKPNCQPRQALKNAVDFVKQHKPEVVTAGVFLALGILGLPLLQPLMPPEKPDVLYSLVPICLAGLGYISGEYLKNWYNGVFRNML</sequence>
<dbReference type="Proteomes" id="UP000176480">
    <property type="component" value="Unassembled WGS sequence"/>
</dbReference>
<gene>
    <name evidence="2" type="ORF">A2966_01270</name>
</gene>